<comment type="function">
    <text evidence="1">Catalyzes the hydrolysis of futalosine (FL) to dehypoxanthine futalosine (DHFL) and hypoxanthine, a step in the biosynthesis of menaquinone (MK, vitamin K2).</text>
</comment>
<dbReference type="SUPFAM" id="SSF53167">
    <property type="entry name" value="Purine and uridine phosphorylases"/>
    <property type="match status" value="1"/>
</dbReference>
<keyword evidence="1" id="KW-0474">Menaquinone biosynthesis</keyword>
<dbReference type="HAMAP" id="MF_00991">
    <property type="entry name" value="MqnB"/>
    <property type="match status" value="1"/>
</dbReference>
<dbReference type="NCBIfam" id="NF006087">
    <property type="entry name" value="PRK08236.1"/>
    <property type="match status" value="1"/>
</dbReference>
<dbReference type="Pfam" id="PF01048">
    <property type="entry name" value="PNP_UDP_1"/>
    <property type="match status" value="1"/>
</dbReference>
<dbReference type="GO" id="GO:0016798">
    <property type="term" value="F:hydrolase activity, acting on glycosyl bonds"/>
    <property type="evidence" value="ECO:0007669"/>
    <property type="project" value="UniProtKB-KW"/>
</dbReference>
<keyword evidence="1 4" id="KW-0378">Hydrolase</keyword>
<reference evidence="4 5" key="1">
    <citation type="submission" date="2024-09" db="EMBL/GenBank/DDBJ databases">
        <title>Paenibacillus zeirhizospherea sp. nov., isolated from surface of the maize (Zea mays) roots in a horticulture field, Hungary.</title>
        <authorList>
            <person name="Marton D."/>
            <person name="Farkas M."/>
            <person name="Bedics A."/>
            <person name="Toth E."/>
            <person name="Tancsics A."/>
            <person name="Boka K."/>
            <person name="Maroti G."/>
            <person name="Kriszt B."/>
            <person name="Cserhati M."/>
        </authorList>
    </citation>
    <scope>NUCLEOTIDE SEQUENCE [LARGE SCALE GENOMIC DNA]</scope>
    <source>
        <strain evidence="4 5">KCTC 33519</strain>
    </source>
</reference>
<dbReference type="EC" id="3.2.2.26" evidence="1 2"/>
<dbReference type="RefSeq" id="WP_375355284.1">
    <property type="nucleotide sequence ID" value="NZ_JBHHMI010000007.1"/>
</dbReference>
<dbReference type="InterPro" id="IPR000845">
    <property type="entry name" value="Nucleoside_phosphorylase_d"/>
</dbReference>
<comment type="similarity">
    <text evidence="1">Belongs to the PNP/UDP phosphorylase family. Futalosine hydrolase subfamily.</text>
</comment>
<feature type="domain" description="Nucleoside phosphorylase" evidence="3">
    <location>
        <begin position="45"/>
        <end position="219"/>
    </location>
</feature>
<evidence type="ECO:0000313" key="4">
    <source>
        <dbReference type="EMBL" id="MFB5267169.1"/>
    </source>
</evidence>
<dbReference type="CDD" id="cd17766">
    <property type="entry name" value="futalosine_nucleosidase_MqnB"/>
    <property type="match status" value="1"/>
</dbReference>
<accession>A0ABV5ATI2</accession>
<dbReference type="Gene3D" id="3.40.50.1580">
    <property type="entry name" value="Nucleoside phosphorylase domain"/>
    <property type="match status" value="1"/>
</dbReference>
<keyword evidence="4" id="KW-0326">Glycosidase</keyword>
<name>A0ABV5ATI2_9BACL</name>
<dbReference type="PANTHER" id="PTHR46832:SF2">
    <property type="entry name" value="FUTALOSINE HYDROLASE"/>
    <property type="match status" value="1"/>
</dbReference>
<keyword evidence="5" id="KW-1185">Reference proteome</keyword>
<comment type="caution">
    <text evidence="4">The sequence shown here is derived from an EMBL/GenBank/DDBJ whole genome shotgun (WGS) entry which is preliminary data.</text>
</comment>
<evidence type="ECO:0000256" key="1">
    <source>
        <dbReference type="HAMAP-Rule" id="MF_00991"/>
    </source>
</evidence>
<protein>
    <recommendedName>
        <fullName evidence="1 2">Futalosine hydrolase</fullName>
        <shortName evidence="1">FL hydrolase</shortName>
        <ecNumber evidence="1 2">3.2.2.26</ecNumber>
    </recommendedName>
    <alternativeName>
        <fullName evidence="1">Futalosine nucleosidase</fullName>
    </alternativeName>
    <alternativeName>
        <fullName evidence="1">Menaquinone biosynthetic enzyme MqnB</fullName>
    </alternativeName>
</protein>
<evidence type="ECO:0000259" key="3">
    <source>
        <dbReference type="Pfam" id="PF01048"/>
    </source>
</evidence>
<comment type="pathway">
    <text evidence="1">Quinol/quinone metabolism; menaquinone biosynthesis.</text>
</comment>
<dbReference type="Proteomes" id="UP001580346">
    <property type="component" value="Unassembled WGS sequence"/>
</dbReference>
<sequence length="227" mass="22618">MNNESNDGSRDALLNESILIMTAVEAEREAVLRGLNGSVRFDVHLAGVGPASAAALTAGQLAAGGYRAVISAGIGGGFAGVAPVESVVLATSIIAADLGAETAEGFSSVDELGFGSSRLPVDAATAGRWAQLLAAGGLQVCAGPVLTVSTATGTAATAAALAKRVPGAAAEAMEGYGVAMAARSAGLPAFEVRAISNAVGPRNRAEWRIKEALQSLEAAFKILTEVL</sequence>
<organism evidence="4 5">
    <name type="scientific">Paenibacillus enshidis</name>
    <dbReference type="NCBI Taxonomy" id="1458439"/>
    <lineage>
        <taxon>Bacteria</taxon>
        <taxon>Bacillati</taxon>
        <taxon>Bacillota</taxon>
        <taxon>Bacilli</taxon>
        <taxon>Bacillales</taxon>
        <taxon>Paenibacillaceae</taxon>
        <taxon>Paenibacillus</taxon>
    </lineage>
</organism>
<dbReference type="NCBIfam" id="TIGR03664">
    <property type="entry name" value="fut_nucase"/>
    <property type="match status" value="1"/>
</dbReference>
<dbReference type="PANTHER" id="PTHR46832">
    <property type="entry name" value="5'-METHYLTHIOADENOSINE/S-ADENOSYLHOMOCYSTEINE NUCLEOSIDASE"/>
    <property type="match status" value="1"/>
</dbReference>
<gene>
    <name evidence="1" type="primary">mqnB</name>
    <name evidence="4" type="ORF">ACE41H_10285</name>
</gene>
<proteinExistence type="inferred from homology"/>
<dbReference type="EMBL" id="JBHHMI010000007">
    <property type="protein sequence ID" value="MFB5267169.1"/>
    <property type="molecule type" value="Genomic_DNA"/>
</dbReference>
<dbReference type="InterPro" id="IPR019963">
    <property type="entry name" value="FL_hydrolase_MqnB"/>
</dbReference>
<dbReference type="InterPro" id="IPR035994">
    <property type="entry name" value="Nucleoside_phosphorylase_sf"/>
</dbReference>
<evidence type="ECO:0000313" key="5">
    <source>
        <dbReference type="Proteomes" id="UP001580346"/>
    </source>
</evidence>
<comment type="catalytic activity">
    <reaction evidence="1">
        <text>futalosine + H2O = dehypoxanthine futalosine + hypoxanthine</text>
        <dbReference type="Rhea" id="RHEA:25904"/>
        <dbReference type="ChEBI" id="CHEBI:15377"/>
        <dbReference type="ChEBI" id="CHEBI:17368"/>
        <dbReference type="ChEBI" id="CHEBI:58863"/>
        <dbReference type="ChEBI" id="CHEBI:58864"/>
        <dbReference type="EC" id="3.2.2.26"/>
    </reaction>
</comment>
<evidence type="ECO:0000256" key="2">
    <source>
        <dbReference type="NCBIfam" id="TIGR03664"/>
    </source>
</evidence>